<dbReference type="Proteomes" id="UP001175226">
    <property type="component" value="Unassembled WGS sequence"/>
</dbReference>
<evidence type="ECO:0000313" key="1">
    <source>
        <dbReference type="EMBL" id="KAK0440731.1"/>
    </source>
</evidence>
<dbReference type="AlphaFoldDB" id="A0AA39MMY7"/>
<dbReference type="EMBL" id="JAUEPT010000032">
    <property type="protein sequence ID" value="KAK0440731.1"/>
    <property type="molecule type" value="Genomic_DNA"/>
</dbReference>
<organism evidence="1 2">
    <name type="scientific">Armillaria borealis</name>
    <dbReference type="NCBI Taxonomy" id="47425"/>
    <lineage>
        <taxon>Eukaryota</taxon>
        <taxon>Fungi</taxon>
        <taxon>Dikarya</taxon>
        <taxon>Basidiomycota</taxon>
        <taxon>Agaricomycotina</taxon>
        <taxon>Agaricomycetes</taxon>
        <taxon>Agaricomycetidae</taxon>
        <taxon>Agaricales</taxon>
        <taxon>Marasmiineae</taxon>
        <taxon>Physalacriaceae</taxon>
        <taxon>Armillaria</taxon>
    </lineage>
</organism>
<sequence>MKPKKQWFSGELRSGSSRWRRMPYLAPERIPTPIPSQCVDSTIQFHSQRFHNMLSDSTRLLDDESEREVMITSILRKKRPLLDDDVSWIEKDIVAYGRKLSSVETQIALLTRRKEQLERSLSRRKSVLSPIHRLPRDILVEIFRWAVHHPKNSLDVTKGVWPLGQVCGWWWDVVLASPILWSVVILEPPYTQHSTDILAHHFRRSSGLPLWIAIATEDNTDSDGHVFDIVIQQSALWKMMDMSAPPKDLAKLCSVSGNIPLLEELYVSTQDNVHFNTDALSSAPSLRRADLESLEISKLPVNATLLTHFTGTLHHSADIQYIAQIQTLIDIRILIFDDPDGALDSGNLLPVRMEQLQFLSVDNIKILDALTAPSLRTIDYCPASVLNEGDNSIHSLRDFLARSACSISYLGICVEMIQKIDHLMAFAKNVSYLTVYYSNGHSALDPLTLPGTLPAMKSLRLSIIDASWNGRYAGGVIDVVRQRFDEERAAVLNVTELSYLRIDCVDESRAEIIDWLKGEGHDALEEEGLELEQKSPYLPVDEYWMGSWFT</sequence>
<evidence type="ECO:0000313" key="2">
    <source>
        <dbReference type="Proteomes" id="UP001175226"/>
    </source>
</evidence>
<proteinExistence type="predicted"/>
<gene>
    <name evidence="1" type="ORF">EV421DRAFT_760607</name>
</gene>
<reference evidence="1" key="1">
    <citation type="submission" date="2023-06" db="EMBL/GenBank/DDBJ databases">
        <authorList>
            <consortium name="Lawrence Berkeley National Laboratory"/>
            <person name="Ahrendt S."/>
            <person name="Sahu N."/>
            <person name="Indic B."/>
            <person name="Wong-Bajracharya J."/>
            <person name="Merenyi Z."/>
            <person name="Ke H.-M."/>
            <person name="Monk M."/>
            <person name="Kocsube S."/>
            <person name="Drula E."/>
            <person name="Lipzen A."/>
            <person name="Balint B."/>
            <person name="Henrissat B."/>
            <person name="Andreopoulos B."/>
            <person name="Martin F.M."/>
            <person name="Harder C.B."/>
            <person name="Rigling D."/>
            <person name="Ford K.L."/>
            <person name="Foster G.D."/>
            <person name="Pangilinan J."/>
            <person name="Papanicolaou A."/>
            <person name="Barry K."/>
            <person name="LaButti K."/>
            <person name="Viragh M."/>
            <person name="Koriabine M."/>
            <person name="Yan M."/>
            <person name="Riley R."/>
            <person name="Champramary S."/>
            <person name="Plett K.L."/>
            <person name="Tsai I.J."/>
            <person name="Slot J."/>
            <person name="Sipos G."/>
            <person name="Plett J."/>
            <person name="Nagy L.G."/>
            <person name="Grigoriev I.V."/>
        </authorList>
    </citation>
    <scope>NUCLEOTIDE SEQUENCE</scope>
    <source>
        <strain evidence="1">FPL87.14</strain>
    </source>
</reference>
<dbReference type="InterPro" id="IPR032675">
    <property type="entry name" value="LRR_dom_sf"/>
</dbReference>
<accession>A0AA39MMY7</accession>
<name>A0AA39MMY7_9AGAR</name>
<evidence type="ECO:0008006" key="3">
    <source>
        <dbReference type="Google" id="ProtNLM"/>
    </source>
</evidence>
<comment type="caution">
    <text evidence="1">The sequence shown here is derived from an EMBL/GenBank/DDBJ whole genome shotgun (WGS) entry which is preliminary data.</text>
</comment>
<protein>
    <recommendedName>
        <fullName evidence="3">F-box domain-containing protein</fullName>
    </recommendedName>
</protein>
<keyword evidence="2" id="KW-1185">Reference proteome</keyword>
<dbReference type="Gene3D" id="3.80.10.10">
    <property type="entry name" value="Ribonuclease Inhibitor"/>
    <property type="match status" value="1"/>
</dbReference>
<dbReference type="SUPFAM" id="SSF52047">
    <property type="entry name" value="RNI-like"/>
    <property type="match status" value="1"/>
</dbReference>